<keyword evidence="6" id="KW-1185">Reference proteome</keyword>
<evidence type="ECO:0000256" key="1">
    <source>
        <dbReference type="RuleBase" id="RU363044"/>
    </source>
</evidence>
<dbReference type="Proteomes" id="UP000008810">
    <property type="component" value="Chromosome 1"/>
</dbReference>
<comment type="cofactor">
    <cofactor evidence="1">
        <name>Mg(2+)</name>
        <dbReference type="ChEBI" id="CHEBI:18420"/>
    </cofactor>
</comment>
<reference evidence="4" key="2">
    <citation type="submission" date="2017-06" db="EMBL/GenBank/DDBJ databases">
        <title>WGS assembly of Brachypodium distachyon.</title>
        <authorList>
            <consortium name="The International Brachypodium Initiative"/>
            <person name="Lucas S."/>
            <person name="Harmon-Smith M."/>
            <person name="Lail K."/>
            <person name="Tice H."/>
            <person name="Grimwood J."/>
            <person name="Bruce D."/>
            <person name="Barry K."/>
            <person name="Shu S."/>
            <person name="Lindquist E."/>
            <person name="Wang M."/>
            <person name="Pitluck S."/>
            <person name="Vogel J.P."/>
            <person name="Garvin D.F."/>
            <person name="Mockler T.C."/>
            <person name="Schmutz J."/>
            <person name="Rokhsar D."/>
            <person name="Bevan M.W."/>
        </authorList>
    </citation>
    <scope>NUCLEOTIDE SEQUENCE</scope>
    <source>
        <strain evidence="4">Bd21</strain>
    </source>
</reference>
<keyword evidence="1" id="KW-0547">Nucleotide-binding</keyword>
<dbReference type="Gramene" id="PNT74536">
    <property type="protein sequence ID" value="PNT74536"/>
    <property type="gene ID" value="BRADI_1g16980v3"/>
</dbReference>
<reference evidence="4 5" key="1">
    <citation type="journal article" date="2010" name="Nature">
        <title>Genome sequencing and analysis of the model grass Brachypodium distachyon.</title>
        <authorList>
            <consortium name="International Brachypodium Initiative"/>
        </authorList>
    </citation>
    <scope>NUCLEOTIDE SEQUENCE [LARGE SCALE GENOMIC DNA]</scope>
    <source>
        <strain evidence="4 5">Bd21</strain>
    </source>
</reference>
<dbReference type="InterPro" id="IPR010285">
    <property type="entry name" value="DNA_helicase_pif1-like_DEAD"/>
</dbReference>
<sequence length="892" mass="101440">MLEYYCYRCHYRQNQPNPYLCFGRWSDQSKVDAFSCIECDRLSFVPRNQDKIRGESYQGLTDAIGQGASCGRNVGNYQDAMAICRTFGAPDLFVTFTCNPKWDEISDALRLEAGQTSADRSDIVSRVLKMKLNELYKDVRHGKAFGPTHAVLYTVEFQKRGLPHAHMLLISAELPSTFDDPLGYVLVDEFMVHGPCGRMNEGCSCMKKGSCSKRFPKKFNSQTSIDGDGFVMYMRHDTGHFVQKGIHALDNRWVVPYNLSLLKKYQAHINVEWCNKTHLVKYLFKYVLKGNDRARARVHDPTVRLDESVVGGVETLEGGVDEVEEYVNCRYLSSCEAMWRMFSFDVHVRKPSVERLEIHLPGMNRVTYSEDDSLDDVRYVHCCDLTYCEFTTRFTWYSEHRRWTPRGRGTRIGRIRYVHPTTGELFYLRMLLMSVRGARGFEDLRTYRGHLHSTFREALLRVHLVRTLSALFSENGGSISHYNLPSAVTPAGGASVNRLVLEETCYDARALAMEWEVMHSKLNADQLREDSVGCCIVWFHIPVDVDDKSYCSFGRGMMLADLIRQTVLILWDEAPMSHRRQVLPVLPGASKRDVLDAALCRSVLWRDVRVFNLSVNMRLQSDGLTSFERGRLSWFADWVLSMGDGVLPCEARGDDSERCWVRVPEMFLVPAGGNKVASIVDEIYDGFMSSHRNVEYLAARAIVCPTNVVVDQINQYITSMVPGEAREYLSADRVAPSSEQVPNVELLYPTEFLNTVVVPNYPHRRLLLKSLGLCNGTRLLIVRLFDFVFEGVVLSGLAAGQRICIPRIVLNASNPRWPFMLQRRQFPSQGQTLQKVGLYLRSPVFTHGQLYVAVSRVTTRSGLKVLIEEDNGSTGVLTKNIVYTEVLDASGH</sequence>
<protein>
    <recommendedName>
        <fullName evidence="1">ATP-dependent DNA helicase</fullName>
        <ecNumber evidence="1">5.6.2.3</ecNumber>
    </recommendedName>
</protein>
<evidence type="ECO:0000313" key="5">
    <source>
        <dbReference type="EnsemblPlants" id="PNT74536"/>
    </source>
</evidence>
<dbReference type="PANTHER" id="PTHR10492:SF90">
    <property type="entry name" value="ATP-DEPENDENT DNA HELICASE"/>
    <property type="match status" value="1"/>
</dbReference>
<accession>A0A2K2DJT3</accession>
<keyword evidence="1" id="KW-0347">Helicase</keyword>
<gene>
    <name evidence="4" type="ORF">BRADI_1g16980v3</name>
</gene>
<feature type="domain" description="Helitron helicase-like" evidence="3">
    <location>
        <begin position="4"/>
        <end position="169"/>
    </location>
</feature>
<dbReference type="InParanoid" id="A0A2K2DJT3"/>
<comment type="similarity">
    <text evidence="1">Belongs to the helicase family.</text>
</comment>
<dbReference type="STRING" id="15368.A0A2K2DJT3"/>
<dbReference type="InterPro" id="IPR027417">
    <property type="entry name" value="P-loop_NTPase"/>
</dbReference>
<dbReference type="GO" id="GO:0043139">
    <property type="term" value="F:5'-3' DNA helicase activity"/>
    <property type="evidence" value="ECO:0007669"/>
    <property type="project" value="UniProtKB-EC"/>
</dbReference>
<comment type="catalytic activity">
    <reaction evidence="1">
        <text>ATP + H2O = ADP + phosphate + H(+)</text>
        <dbReference type="Rhea" id="RHEA:13065"/>
        <dbReference type="ChEBI" id="CHEBI:15377"/>
        <dbReference type="ChEBI" id="CHEBI:15378"/>
        <dbReference type="ChEBI" id="CHEBI:30616"/>
        <dbReference type="ChEBI" id="CHEBI:43474"/>
        <dbReference type="ChEBI" id="CHEBI:456216"/>
        <dbReference type="EC" id="5.6.2.3"/>
    </reaction>
</comment>
<keyword evidence="1" id="KW-0227">DNA damage</keyword>
<dbReference type="GO" id="GO:0005524">
    <property type="term" value="F:ATP binding"/>
    <property type="evidence" value="ECO:0007669"/>
    <property type="project" value="UniProtKB-KW"/>
</dbReference>
<name>A0A2K2DJT3_BRADI</name>
<dbReference type="PANTHER" id="PTHR10492">
    <property type="match status" value="1"/>
</dbReference>
<evidence type="ECO:0000259" key="2">
    <source>
        <dbReference type="Pfam" id="PF05970"/>
    </source>
</evidence>
<dbReference type="GO" id="GO:0006281">
    <property type="term" value="P:DNA repair"/>
    <property type="evidence" value="ECO:0007669"/>
    <property type="project" value="UniProtKB-KW"/>
</dbReference>
<dbReference type="GO" id="GO:0006310">
    <property type="term" value="P:DNA recombination"/>
    <property type="evidence" value="ECO:0007669"/>
    <property type="project" value="UniProtKB-KW"/>
</dbReference>
<keyword evidence="1" id="KW-0067">ATP-binding</keyword>
<dbReference type="OrthoDB" id="687790at2759"/>
<dbReference type="GO" id="GO:0016787">
    <property type="term" value="F:hydrolase activity"/>
    <property type="evidence" value="ECO:0007669"/>
    <property type="project" value="UniProtKB-KW"/>
</dbReference>
<dbReference type="Pfam" id="PF05970">
    <property type="entry name" value="PIF1"/>
    <property type="match status" value="2"/>
</dbReference>
<dbReference type="EMBL" id="CM000880">
    <property type="protein sequence ID" value="PNT74536.1"/>
    <property type="molecule type" value="Genomic_DNA"/>
</dbReference>
<keyword evidence="1" id="KW-0378">Hydrolase</keyword>
<evidence type="ECO:0000313" key="6">
    <source>
        <dbReference type="Proteomes" id="UP000008810"/>
    </source>
</evidence>
<dbReference type="SUPFAM" id="SSF52540">
    <property type="entry name" value="P-loop containing nucleoside triphosphate hydrolases"/>
    <property type="match status" value="1"/>
</dbReference>
<keyword evidence="1" id="KW-0233">DNA recombination</keyword>
<dbReference type="AlphaFoldDB" id="A0A2K2DJT3"/>
<dbReference type="EnsemblPlants" id="PNT74536">
    <property type="protein sequence ID" value="PNT74536"/>
    <property type="gene ID" value="BRADI_1g16980v3"/>
</dbReference>
<evidence type="ECO:0000259" key="3">
    <source>
        <dbReference type="Pfam" id="PF14214"/>
    </source>
</evidence>
<dbReference type="Pfam" id="PF14214">
    <property type="entry name" value="Helitron_like_N"/>
    <property type="match status" value="1"/>
</dbReference>
<feature type="domain" description="DNA helicase Pif1-like DEAD-box helicase" evidence="2">
    <location>
        <begin position="580"/>
        <end position="649"/>
    </location>
</feature>
<dbReference type="InterPro" id="IPR025476">
    <property type="entry name" value="Helitron_helicase-like"/>
</dbReference>
<dbReference type="EC" id="5.6.2.3" evidence="1"/>
<dbReference type="GO" id="GO:0000723">
    <property type="term" value="P:telomere maintenance"/>
    <property type="evidence" value="ECO:0007669"/>
    <property type="project" value="InterPro"/>
</dbReference>
<keyword evidence="1" id="KW-0234">DNA repair</keyword>
<evidence type="ECO:0000313" key="4">
    <source>
        <dbReference type="EMBL" id="PNT74536.1"/>
    </source>
</evidence>
<reference evidence="5" key="3">
    <citation type="submission" date="2018-08" db="UniProtKB">
        <authorList>
            <consortium name="EnsemblPlants"/>
        </authorList>
    </citation>
    <scope>IDENTIFICATION</scope>
    <source>
        <strain evidence="5">cv. Bd21</strain>
    </source>
</reference>
<proteinExistence type="inferred from homology"/>
<feature type="domain" description="DNA helicase Pif1-like DEAD-box helicase" evidence="2">
    <location>
        <begin position="539"/>
        <end position="579"/>
    </location>
</feature>
<organism evidence="4">
    <name type="scientific">Brachypodium distachyon</name>
    <name type="common">Purple false brome</name>
    <name type="synonym">Trachynia distachya</name>
    <dbReference type="NCBI Taxonomy" id="15368"/>
    <lineage>
        <taxon>Eukaryota</taxon>
        <taxon>Viridiplantae</taxon>
        <taxon>Streptophyta</taxon>
        <taxon>Embryophyta</taxon>
        <taxon>Tracheophyta</taxon>
        <taxon>Spermatophyta</taxon>
        <taxon>Magnoliopsida</taxon>
        <taxon>Liliopsida</taxon>
        <taxon>Poales</taxon>
        <taxon>Poaceae</taxon>
        <taxon>BOP clade</taxon>
        <taxon>Pooideae</taxon>
        <taxon>Stipodae</taxon>
        <taxon>Brachypodieae</taxon>
        <taxon>Brachypodium</taxon>
    </lineage>
</organism>